<protein>
    <submittedName>
        <fullName evidence="3">Collectin sub-family member 11</fullName>
    </submittedName>
</protein>
<evidence type="ECO:0000313" key="4">
    <source>
        <dbReference type="MGI" id="MGI:1918943"/>
    </source>
</evidence>
<reference evidence="3 5" key="2">
    <citation type="journal article" date="2011" name="PLoS Biol.">
        <title>Modernizing reference genome assemblies.</title>
        <authorList>
            <person name="Church D.M."/>
            <person name="Schneider V.A."/>
            <person name="Graves T."/>
            <person name="Auger K."/>
            <person name="Cunningham F."/>
            <person name="Bouk N."/>
            <person name="Chen H.C."/>
            <person name="Agarwala R."/>
            <person name="McLaren W.M."/>
            <person name="Ritchie G.R."/>
            <person name="Albracht D."/>
            <person name="Kremitzki M."/>
            <person name="Rock S."/>
            <person name="Kotkiewicz H."/>
            <person name="Kremitzki C."/>
            <person name="Wollam A."/>
            <person name="Trani L."/>
            <person name="Fulton L."/>
            <person name="Fulton R."/>
            <person name="Matthews L."/>
            <person name="Whitehead S."/>
            <person name="Chow W."/>
            <person name="Torrance J."/>
            <person name="Dunn M."/>
            <person name="Harden G."/>
            <person name="Threadgold G."/>
            <person name="Wood J."/>
            <person name="Collins J."/>
            <person name="Heath P."/>
            <person name="Griffiths G."/>
            <person name="Pelan S."/>
            <person name="Grafham D."/>
            <person name="Eichler E.E."/>
            <person name="Weinstock G."/>
            <person name="Mardis E.R."/>
            <person name="Wilson R.K."/>
            <person name="Howe K."/>
            <person name="Flicek P."/>
            <person name="Hubbard T."/>
        </authorList>
    </citation>
    <scope>NUCLEOTIDE SEQUENCE [LARGE SCALE GENOMIC DNA]</scope>
    <source>
        <strain evidence="3 5">C57BL/6J</strain>
    </source>
</reference>
<dbReference type="MGI" id="MGI:1918943">
    <property type="gene designation" value="Colec11"/>
</dbReference>
<gene>
    <name evidence="3 4" type="primary">Colec11</name>
</gene>
<dbReference type="ExpressionAtlas" id="A0A1Y7VLI6">
    <property type="expression patterns" value="baseline and differential"/>
</dbReference>
<accession>A0A1Y7VLI6</accession>
<evidence type="ECO:0000256" key="1">
    <source>
        <dbReference type="SAM" id="MobiDB-lite"/>
    </source>
</evidence>
<sequence>MMMRDLALAGMLISLAFLSLLPSGCPQQTTEDACSVQILVPGLKGDAGEKGDKGAPGRPGRVGPTGEKEENIRFLGTEVIDGVSCHVDSEN</sequence>
<dbReference type="AGR" id="MGI:1918943"/>
<dbReference type="Bgee" id="ENSMUSG00000036655">
    <property type="expression patterns" value="Expressed in left lobe of liver and 120 other cell types or tissues"/>
</dbReference>
<evidence type="ECO:0000313" key="3">
    <source>
        <dbReference type="Ensembl" id="ENSMUSP00000152207.2"/>
    </source>
</evidence>
<evidence type="ECO:0000313" key="5">
    <source>
        <dbReference type="Proteomes" id="UP000000589"/>
    </source>
</evidence>
<name>A0A1Y7VLI6_MOUSE</name>
<dbReference type="Antibodypedia" id="26364">
    <property type="antibodies" value="194 antibodies from 29 providers"/>
</dbReference>
<dbReference type="Ensembl" id="ENSMUST00000220655.2">
    <property type="protein sequence ID" value="ENSMUSP00000152207.2"/>
    <property type="gene ID" value="ENSMUSG00000036655.9"/>
</dbReference>
<dbReference type="AlphaFoldDB" id="A0A1Y7VLI6"/>
<proteinExistence type="predicted"/>
<keyword evidence="5" id="KW-1185">Reference proteome</keyword>
<feature type="chain" id="PRO_5012012058" evidence="2">
    <location>
        <begin position="27"/>
        <end position="91"/>
    </location>
</feature>
<dbReference type="GeneTree" id="ENSGT00940000159468"/>
<feature type="compositionally biased region" description="Basic and acidic residues" evidence="1">
    <location>
        <begin position="46"/>
        <end position="55"/>
    </location>
</feature>
<dbReference type="VEuPathDB" id="HostDB:ENSMUSG00000036655"/>
<reference evidence="3" key="3">
    <citation type="submission" date="2025-08" db="UniProtKB">
        <authorList>
            <consortium name="Ensembl"/>
        </authorList>
    </citation>
    <scope>IDENTIFICATION</scope>
    <source>
        <strain evidence="3">C57BL/6J</strain>
    </source>
</reference>
<dbReference type="Proteomes" id="UP000000589">
    <property type="component" value="Chromosome 12"/>
</dbReference>
<reference evidence="3" key="4">
    <citation type="submission" date="2025-09" db="UniProtKB">
        <authorList>
            <consortium name="Ensembl"/>
        </authorList>
    </citation>
    <scope>IDENTIFICATION</scope>
    <source>
        <strain evidence="3">C57BL/6J</strain>
    </source>
</reference>
<reference evidence="3 5" key="1">
    <citation type="journal article" date="2009" name="PLoS Biol.">
        <title>Lineage-specific biology revealed by a finished genome assembly of the mouse.</title>
        <authorList>
            <consortium name="Mouse Genome Sequencing Consortium"/>
            <person name="Church D.M."/>
            <person name="Goodstadt L."/>
            <person name="Hillier L.W."/>
            <person name="Zody M.C."/>
            <person name="Goldstein S."/>
            <person name="She X."/>
            <person name="Bult C.J."/>
            <person name="Agarwala R."/>
            <person name="Cherry J.L."/>
            <person name="DiCuccio M."/>
            <person name="Hlavina W."/>
            <person name="Kapustin Y."/>
            <person name="Meric P."/>
            <person name="Maglott D."/>
            <person name="Birtle Z."/>
            <person name="Marques A.C."/>
            <person name="Graves T."/>
            <person name="Zhou S."/>
            <person name="Teague B."/>
            <person name="Potamousis K."/>
            <person name="Churas C."/>
            <person name="Place M."/>
            <person name="Herschleb J."/>
            <person name="Runnheim R."/>
            <person name="Forrest D."/>
            <person name="Amos-Landgraf J."/>
            <person name="Schwartz D.C."/>
            <person name="Cheng Z."/>
            <person name="Lindblad-Toh K."/>
            <person name="Eichler E.E."/>
            <person name="Ponting C.P."/>
        </authorList>
    </citation>
    <scope>NUCLEOTIDE SEQUENCE [LARGE SCALE GENOMIC DNA]</scope>
    <source>
        <strain evidence="3 5">C57BL/6J</strain>
    </source>
</reference>
<keyword evidence="2" id="KW-0732">Signal</keyword>
<organism evidence="3 5">
    <name type="scientific">Mus musculus</name>
    <name type="common">Mouse</name>
    <dbReference type="NCBI Taxonomy" id="10090"/>
    <lineage>
        <taxon>Eukaryota</taxon>
        <taxon>Metazoa</taxon>
        <taxon>Chordata</taxon>
        <taxon>Craniata</taxon>
        <taxon>Vertebrata</taxon>
        <taxon>Euteleostomi</taxon>
        <taxon>Mammalia</taxon>
        <taxon>Eutheria</taxon>
        <taxon>Euarchontoglires</taxon>
        <taxon>Glires</taxon>
        <taxon>Rodentia</taxon>
        <taxon>Myomorpha</taxon>
        <taxon>Muroidea</taxon>
        <taxon>Muridae</taxon>
        <taxon>Murinae</taxon>
        <taxon>Mus</taxon>
        <taxon>Mus</taxon>
    </lineage>
</organism>
<dbReference type="Gene3D" id="1.20.5.320">
    <property type="entry name" value="6-Phosphogluconate Dehydrogenase, domain 3"/>
    <property type="match status" value="1"/>
</dbReference>
<evidence type="ECO:0000256" key="2">
    <source>
        <dbReference type="SAM" id="SignalP"/>
    </source>
</evidence>
<feature type="region of interest" description="Disordered" evidence="1">
    <location>
        <begin position="44"/>
        <end position="70"/>
    </location>
</feature>
<feature type="signal peptide" evidence="2">
    <location>
        <begin position="1"/>
        <end position="26"/>
    </location>
</feature>